<dbReference type="OrthoDB" id="1368at2759"/>
<dbReference type="InterPro" id="IPR044669">
    <property type="entry name" value="YneE/VCCN1/2-like"/>
</dbReference>
<reference evidence="10" key="1">
    <citation type="journal article" date="2017" name="Genome Biol.">
        <title>Comparative genomics reveals high biological diversity and specific adaptations in the industrially and medically important fungal genus Aspergillus.</title>
        <authorList>
            <person name="de Vries R.P."/>
            <person name="Riley R."/>
            <person name="Wiebenga A."/>
            <person name="Aguilar-Osorio G."/>
            <person name="Amillis S."/>
            <person name="Uchima C.A."/>
            <person name="Anderluh G."/>
            <person name="Asadollahi M."/>
            <person name="Askin M."/>
            <person name="Barry K."/>
            <person name="Battaglia E."/>
            <person name="Bayram O."/>
            <person name="Benocci T."/>
            <person name="Braus-Stromeyer S.A."/>
            <person name="Caldana C."/>
            <person name="Canovas D."/>
            <person name="Cerqueira G.C."/>
            <person name="Chen F."/>
            <person name="Chen W."/>
            <person name="Choi C."/>
            <person name="Clum A."/>
            <person name="Dos Santos R.A."/>
            <person name="Damasio A.R."/>
            <person name="Diallinas G."/>
            <person name="Emri T."/>
            <person name="Fekete E."/>
            <person name="Flipphi M."/>
            <person name="Freyberg S."/>
            <person name="Gallo A."/>
            <person name="Gournas C."/>
            <person name="Habgood R."/>
            <person name="Hainaut M."/>
            <person name="Harispe M.L."/>
            <person name="Henrissat B."/>
            <person name="Hilden K.S."/>
            <person name="Hope R."/>
            <person name="Hossain A."/>
            <person name="Karabika E."/>
            <person name="Karaffa L."/>
            <person name="Karanyi Z."/>
            <person name="Krasevec N."/>
            <person name="Kuo A."/>
            <person name="Kusch H."/>
            <person name="LaButti K."/>
            <person name="Lagendijk E.L."/>
            <person name="Lapidus A."/>
            <person name="Levasseur A."/>
            <person name="Lindquist E."/>
            <person name="Lipzen A."/>
            <person name="Logrieco A.F."/>
            <person name="MacCabe A."/>
            <person name="Maekelae M.R."/>
            <person name="Malavazi I."/>
            <person name="Melin P."/>
            <person name="Meyer V."/>
            <person name="Mielnichuk N."/>
            <person name="Miskei M."/>
            <person name="Molnar A.P."/>
            <person name="Mule G."/>
            <person name="Ngan C.Y."/>
            <person name="Orejas M."/>
            <person name="Orosz E."/>
            <person name="Ouedraogo J.P."/>
            <person name="Overkamp K.M."/>
            <person name="Park H.-S."/>
            <person name="Perrone G."/>
            <person name="Piumi F."/>
            <person name="Punt P.J."/>
            <person name="Ram A.F."/>
            <person name="Ramon A."/>
            <person name="Rauscher S."/>
            <person name="Record E."/>
            <person name="Riano-Pachon D.M."/>
            <person name="Robert V."/>
            <person name="Roehrig J."/>
            <person name="Ruller R."/>
            <person name="Salamov A."/>
            <person name="Salih N.S."/>
            <person name="Samson R.A."/>
            <person name="Sandor E."/>
            <person name="Sanguinetti M."/>
            <person name="Schuetze T."/>
            <person name="Sepcic K."/>
            <person name="Shelest E."/>
            <person name="Sherlock G."/>
            <person name="Sophianopoulou V."/>
            <person name="Squina F.M."/>
            <person name="Sun H."/>
            <person name="Susca A."/>
            <person name="Todd R.B."/>
            <person name="Tsang A."/>
            <person name="Unkles S.E."/>
            <person name="van de Wiele N."/>
            <person name="van Rossen-Uffink D."/>
            <person name="Oliveira J.V."/>
            <person name="Vesth T.C."/>
            <person name="Visser J."/>
            <person name="Yu J.-H."/>
            <person name="Zhou M."/>
            <person name="Andersen M.R."/>
            <person name="Archer D.B."/>
            <person name="Baker S.E."/>
            <person name="Benoit I."/>
            <person name="Brakhage A.A."/>
            <person name="Braus G.H."/>
            <person name="Fischer R."/>
            <person name="Frisvad J.C."/>
            <person name="Goldman G.H."/>
            <person name="Houbraken J."/>
            <person name="Oakley B."/>
            <person name="Pocsi I."/>
            <person name="Scazzocchio C."/>
            <person name="Seiboth B."/>
            <person name="vanKuyk P.A."/>
            <person name="Wortman J."/>
            <person name="Dyer P.S."/>
            <person name="Grigoriev I.V."/>
        </authorList>
    </citation>
    <scope>NUCLEOTIDE SEQUENCE [LARGE SCALE GENOMIC DNA]</scope>
    <source>
        <strain evidence="10">CBS 583.65</strain>
    </source>
</reference>
<comment type="subcellular location">
    <subcellularLocation>
        <location evidence="1">Membrane</location>
        <topology evidence="1">Multi-pass membrane protein</topology>
    </subcellularLocation>
</comment>
<proteinExistence type="predicted"/>
<keyword evidence="3 8" id="KW-0812">Transmembrane</keyword>
<dbReference type="Proteomes" id="UP000184073">
    <property type="component" value="Unassembled WGS sequence"/>
</dbReference>
<dbReference type="VEuPathDB" id="FungiDB:ASPVEDRAFT_122331"/>
<evidence type="ECO:0000256" key="5">
    <source>
        <dbReference type="ARBA" id="ARBA00023065"/>
    </source>
</evidence>
<evidence type="ECO:0000256" key="4">
    <source>
        <dbReference type="ARBA" id="ARBA00022989"/>
    </source>
</evidence>
<dbReference type="PANTHER" id="PTHR33281">
    <property type="entry name" value="UPF0187 PROTEIN YNEE"/>
    <property type="match status" value="1"/>
</dbReference>
<evidence type="ECO:0000256" key="3">
    <source>
        <dbReference type="ARBA" id="ARBA00022692"/>
    </source>
</evidence>
<dbReference type="EMBL" id="KV878125">
    <property type="protein sequence ID" value="OJI95905.1"/>
    <property type="molecule type" value="Genomic_DNA"/>
</dbReference>
<gene>
    <name evidence="9" type="ORF">ASPVEDRAFT_122331</name>
</gene>
<dbReference type="GO" id="GO:0016020">
    <property type="term" value="C:membrane"/>
    <property type="evidence" value="ECO:0007669"/>
    <property type="project" value="UniProtKB-SubCell"/>
</dbReference>
<keyword evidence="10" id="KW-1185">Reference proteome</keyword>
<feature type="compositionally biased region" description="Polar residues" evidence="7">
    <location>
        <begin position="7"/>
        <end position="20"/>
    </location>
</feature>
<dbReference type="RefSeq" id="XP_040661668.1">
    <property type="nucleotide sequence ID" value="XM_040805972.1"/>
</dbReference>
<accession>A0A1L9P302</accession>
<feature type="compositionally biased region" description="Basic residues" evidence="7">
    <location>
        <begin position="22"/>
        <end position="34"/>
    </location>
</feature>
<dbReference type="GO" id="GO:0005254">
    <property type="term" value="F:chloride channel activity"/>
    <property type="evidence" value="ECO:0007669"/>
    <property type="project" value="InterPro"/>
</dbReference>
<feature type="transmembrane region" description="Helical" evidence="8">
    <location>
        <begin position="46"/>
        <end position="65"/>
    </location>
</feature>
<dbReference type="GeneID" id="63721483"/>
<feature type="transmembrane region" description="Helical" evidence="8">
    <location>
        <begin position="85"/>
        <end position="104"/>
    </location>
</feature>
<dbReference type="Pfam" id="PF25539">
    <property type="entry name" value="Bestrophin_2"/>
    <property type="match status" value="1"/>
</dbReference>
<evidence type="ECO:0000256" key="1">
    <source>
        <dbReference type="ARBA" id="ARBA00004141"/>
    </source>
</evidence>
<evidence type="ECO:0000256" key="6">
    <source>
        <dbReference type="ARBA" id="ARBA00023136"/>
    </source>
</evidence>
<sequence>MRLNFSELPTPTLSRQNTSVPPRHHYRASTHPHLLSSRHKPRRWPLVFRFIKGAIHGAILVYVLFHAAFTAFVVCLDRYVFDSVGLPNTIIPSLSIVVGLMLVFRNQTSYNRFWDGRNGMTALHTTIRNLVRTILTNGYNTAHPPTGAERADIERTVRILMAIPFAVKNHLRAEWGAAFAFGGLPGLIGSDLSQTGAAVYNPVYAGLLPAELDGYEDEGLGLPFQLTFFVDGFIRRGVERGWFHAPGASQMQAQLNALMDAFGKMETIRLTPIPVAHLIHQKQVLALYGCVLPFAMVDDMGWWTVPIVSLVIFTLYGIEGIGSQLEDPFGYDRNDIKMDALVGDAKTEIDVVLAEWRRVMEMADGGYRAHESNSNADGNHEGSGDGLVAEKGFAMPDMFLRSRVRMPGQP</sequence>
<organism evidence="9 10">
    <name type="scientific">Aspergillus versicolor CBS 583.65</name>
    <dbReference type="NCBI Taxonomy" id="1036611"/>
    <lineage>
        <taxon>Eukaryota</taxon>
        <taxon>Fungi</taxon>
        <taxon>Dikarya</taxon>
        <taxon>Ascomycota</taxon>
        <taxon>Pezizomycotina</taxon>
        <taxon>Eurotiomycetes</taxon>
        <taxon>Eurotiomycetidae</taxon>
        <taxon>Eurotiales</taxon>
        <taxon>Aspergillaceae</taxon>
        <taxon>Aspergillus</taxon>
        <taxon>Aspergillus subgen. Nidulantes</taxon>
    </lineage>
</organism>
<keyword evidence="2" id="KW-0813">Transport</keyword>
<evidence type="ECO:0000256" key="2">
    <source>
        <dbReference type="ARBA" id="ARBA00022448"/>
    </source>
</evidence>
<evidence type="ECO:0000313" key="9">
    <source>
        <dbReference type="EMBL" id="OJI95905.1"/>
    </source>
</evidence>
<keyword evidence="4 8" id="KW-1133">Transmembrane helix</keyword>
<keyword evidence="6 8" id="KW-0472">Membrane</keyword>
<feature type="region of interest" description="Disordered" evidence="7">
    <location>
        <begin position="1"/>
        <end position="34"/>
    </location>
</feature>
<dbReference type="PANTHER" id="PTHR33281:SF16">
    <property type="match status" value="1"/>
</dbReference>
<evidence type="ECO:0000313" key="10">
    <source>
        <dbReference type="Proteomes" id="UP000184073"/>
    </source>
</evidence>
<dbReference type="AlphaFoldDB" id="A0A1L9P302"/>
<evidence type="ECO:0000256" key="7">
    <source>
        <dbReference type="SAM" id="MobiDB-lite"/>
    </source>
</evidence>
<protein>
    <submittedName>
        <fullName evidence="9">Uncharacterized protein</fullName>
    </submittedName>
</protein>
<keyword evidence="5" id="KW-0406">Ion transport</keyword>
<dbReference type="STRING" id="1036611.A0A1L9P302"/>
<evidence type="ECO:0000256" key="8">
    <source>
        <dbReference type="SAM" id="Phobius"/>
    </source>
</evidence>
<name>A0A1L9P302_ASPVE</name>